<keyword evidence="1" id="KW-0812">Transmembrane</keyword>
<reference evidence="2 3" key="1">
    <citation type="submission" date="2020-01" db="EMBL/GenBank/DDBJ databases">
        <title>A novel Bacillus sp. from Pasinler.</title>
        <authorList>
            <person name="Adiguzel A."/>
            <person name="Ay H."/>
            <person name="Baltaci M.O."/>
        </authorList>
    </citation>
    <scope>NUCLEOTIDE SEQUENCE [LARGE SCALE GENOMIC DNA]</scope>
    <source>
        <strain evidence="2 3">P1</strain>
    </source>
</reference>
<evidence type="ECO:0000256" key="1">
    <source>
        <dbReference type="SAM" id="Phobius"/>
    </source>
</evidence>
<dbReference type="RefSeq" id="WP_161920275.1">
    <property type="nucleotide sequence ID" value="NZ_JAACYS010000022.1"/>
</dbReference>
<dbReference type="Proteomes" id="UP000743899">
    <property type="component" value="Unassembled WGS sequence"/>
</dbReference>
<dbReference type="EMBL" id="JAACYS010000022">
    <property type="protein sequence ID" value="NCU17442.1"/>
    <property type="molecule type" value="Genomic_DNA"/>
</dbReference>
<keyword evidence="3" id="KW-1185">Reference proteome</keyword>
<feature type="transmembrane region" description="Helical" evidence="1">
    <location>
        <begin position="13"/>
        <end position="35"/>
    </location>
</feature>
<evidence type="ECO:0000313" key="2">
    <source>
        <dbReference type="EMBL" id="NCU17442.1"/>
    </source>
</evidence>
<protein>
    <submittedName>
        <fullName evidence="2">DUF4181 domain-containing protein</fullName>
    </submittedName>
</protein>
<sequence>MSEYYFEPNWLKLLIFLTIVFVLLYLFHVLMRRWLKVEEKKLFSYNHVNDKHKKIDWTIRITTIFLLIFGWGLNRIAENPHQYWFLQPWYIITLFIIVSETVRAFMEWKYAENRNTYKLTLFDLVFFLLLLLILI</sequence>
<accession>A0ABX0A207</accession>
<keyword evidence="1" id="KW-1133">Transmembrane helix</keyword>
<feature type="transmembrane region" description="Helical" evidence="1">
    <location>
        <begin position="55"/>
        <end position="73"/>
    </location>
</feature>
<comment type="caution">
    <text evidence="2">The sequence shown here is derived from an EMBL/GenBank/DDBJ whole genome shotgun (WGS) entry which is preliminary data.</text>
</comment>
<organism evidence="2 3">
    <name type="scientific">Pallidibacillus pasinlerensis</name>
    <dbReference type="NCBI Taxonomy" id="2703818"/>
    <lineage>
        <taxon>Bacteria</taxon>
        <taxon>Bacillati</taxon>
        <taxon>Bacillota</taxon>
        <taxon>Bacilli</taxon>
        <taxon>Bacillales</taxon>
        <taxon>Bacillaceae</taxon>
        <taxon>Pallidibacillus</taxon>
    </lineage>
</organism>
<evidence type="ECO:0000313" key="3">
    <source>
        <dbReference type="Proteomes" id="UP000743899"/>
    </source>
</evidence>
<proteinExistence type="predicted"/>
<feature type="transmembrane region" description="Helical" evidence="1">
    <location>
        <begin position="85"/>
        <end position="105"/>
    </location>
</feature>
<keyword evidence="1" id="KW-0472">Membrane</keyword>
<name>A0ABX0A207_9BACI</name>
<gene>
    <name evidence="2" type="ORF">GW534_06640</name>
</gene>
<dbReference type="Pfam" id="PF13789">
    <property type="entry name" value="DUF4181"/>
    <property type="match status" value="1"/>
</dbReference>
<dbReference type="InterPro" id="IPR025441">
    <property type="entry name" value="DUF4181"/>
</dbReference>
<feature type="transmembrane region" description="Helical" evidence="1">
    <location>
        <begin position="117"/>
        <end position="134"/>
    </location>
</feature>